<protein>
    <submittedName>
        <fullName evidence="5">Ribosomal protein S18 acetylase RimI-like enzyme</fullName>
    </submittedName>
</protein>
<feature type="compositionally biased region" description="Basic and acidic residues" evidence="3">
    <location>
        <begin position="189"/>
        <end position="199"/>
    </location>
</feature>
<feature type="region of interest" description="Disordered" evidence="3">
    <location>
        <begin position="169"/>
        <end position="199"/>
    </location>
</feature>
<dbReference type="InterPro" id="IPR050832">
    <property type="entry name" value="Bact_Acetyltransf"/>
</dbReference>
<evidence type="ECO:0000313" key="5">
    <source>
        <dbReference type="EMBL" id="MBM7417354.1"/>
    </source>
</evidence>
<feature type="compositionally biased region" description="Low complexity" evidence="3">
    <location>
        <begin position="169"/>
        <end position="185"/>
    </location>
</feature>
<dbReference type="InterPro" id="IPR016181">
    <property type="entry name" value="Acyl_CoA_acyltransferase"/>
</dbReference>
<keyword evidence="2" id="KW-0012">Acyltransferase</keyword>
<dbReference type="Gene3D" id="3.40.630.30">
    <property type="match status" value="1"/>
</dbReference>
<dbReference type="CDD" id="cd04301">
    <property type="entry name" value="NAT_SF"/>
    <property type="match status" value="1"/>
</dbReference>
<sequence length="199" mass="21731">MSEIEPGVLTVRGGTAVTIRAARRTDLGAVVDLLLDDPLGRVRESAIDLRPYEQAFDMLAVDPNQHAFVVTDGRGNGAETVVATFQLAFLTGLSRRGTRRAQIESVRVAAEWRDRGLGTEMVRWAVDLSRRNGCGMVQLTTDNSRHAAHRFYERLGFTSSHTGYRLVLGSSSSSETVPSSGTSSVDHGVSPERREESDQ</sequence>
<proteinExistence type="predicted"/>
<keyword evidence="6" id="KW-1185">Reference proteome</keyword>
<comment type="caution">
    <text evidence="5">The sequence shown here is derived from an EMBL/GenBank/DDBJ whole genome shotgun (WGS) entry which is preliminary data.</text>
</comment>
<evidence type="ECO:0000313" key="6">
    <source>
        <dbReference type="Proteomes" id="UP000703038"/>
    </source>
</evidence>
<name>A0ABS2KZJ9_9NOCA</name>
<evidence type="ECO:0000256" key="3">
    <source>
        <dbReference type="SAM" id="MobiDB-lite"/>
    </source>
</evidence>
<dbReference type="PANTHER" id="PTHR43877:SF2">
    <property type="entry name" value="AMINOALKYLPHOSPHONATE N-ACETYLTRANSFERASE-RELATED"/>
    <property type="match status" value="1"/>
</dbReference>
<organism evidence="5 6">
    <name type="scientific">Rhodococcoides corynebacterioides</name>
    <dbReference type="NCBI Taxonomy" id="53972"/>
    <lineage>
        <taxon>Bacteria</taxon>
        <taxon>Bacillati</taxon>
        <taxon>Actinomycetota</taxon>
        <taxon>Actinomycetes</taxon>
        <taxon>Mycobacteriales</taxon>
        <taxon>Nocardiaceae</taxon>
        <taxon>Rhodococcoides</taxon>
    </lineage>
</organism>
<dbReference type="PROSITE" id="PS51186">
    <property type="entry name" value="GNAT"/>
    <property type="match status" value="1"/>
</dbReference>
<evidence type="ECO:0000259" key="4">
    <source>
        <dbReference type="PROSITE" id="PS51186"/>
    </source>
</evidence>
<feature type="domain" description="N-acetyltransferase" evidence="4">
    <location>
        <begin position="17"/>
        <end position="178"/>
    </location>
</feature>
<dbReference type="Pfam" id="PF00583">
    <property type="entry name" value="Acetyltransf_1"/>
    <property type="match status" value="1"/>
</dbReference>
<dbReference type="PANTHER" id="PTHR43877">
    <property type="entry name" value="AMINOALKYLPHOSPHONATE N-ACETYLTRANSFERASE-RELATED-RELATED"/>
    <property type="match status" value="1"/>
</dbReference>
<dbReference type="InterPro" id="IPR000182">
    <property type="entry name" value="GNAT_dom"/>
</dbReference>
<reference evidence="5 6" key="1">
    <citation type="submission" date="2021-01" db="EMBL/GenBank/DDBJ databases">
        <title>Genomics of switchgrass bacterial isolates.</title>
        <authorList>
            <person name="Shade A."/>
        </authorList>
    </citation>
    <scope>NUCLEOTIDE SEQUENCE [LARGE SCALE GENOMIC DNA]</scope>
    <source>
        <strain evidence="5 6">PvP111</strain>
    </source>
</reference>
<dbReference type="RefSeq" id="WP_307806092.1">
    <property type="nucleotide sequence ID" value="NZ_JAFBBK010000001.1"/>
</dbReference>
<dbReference type="Proteomes" id="UP000703038">
    <property type="component" value="Unassembled WGS sequence"/>
</dbReference>
<evidence type="ECO:0000256" key="2">
    <source>
        <dbReference type="ARBA" id="ARBA00023315"/>
    </source>
</evidence>
<gene>
    <name evidence="5" type="ORF">JOE42_004087</name>
</gene>
<dbReference type="SUPFAM" id="SSF55729">
    <property type="entry name" value="Acyl-CoA N-acyltransferases (Nat)"/>
    <property type="match status" value="1"/>
</dbReference>
<keyword evidence="1" id="KW-0808">Transferase</keyword>
<evidence type="ECO:0000256" key="1">
    <source>
        <dbReference type="ARBA" id="ARBA00022679"/>
    </source>
</evidence>
<dbReference type="EMBL" id="JAFBBK010000001">
    <property type="protein sequence ID" value="MBM7417354.1"/>
    <property type="molecule type" value="Genomic_DNA"/>
</dbReference>
<accession>A0ABS2KZJ9</accession>